<proteinExistence type="predicted"/>
<dbReference type="Proteomes" id="UP000475862">
    <property type="component" value="Unassembled WGS sequence"/>
</dbReference>
<comment type="caution">
    <text evidence="1">The sequence shown here is derived from an EMBL/GenBank/DDBJ whole genome shotgun (WGS) entry which is preliminary data.</text>
</comment>
<dbReference type="AlphaFoldDB" id="A0A6G0TZ01"/>
<protein>
    <submittedName>
        <fullName evidence="1">Uncharacterized protein</fullName>
    </submittedName>
</protein>
<organism evidence="1 2">
    <name type="scientific">Aphis glycines</name>
    <name type="common">Soybean aphid</name>
    <dbReference type="NCBI Taxonomy" id="307491"/>
    <lineage>
        <taxon>Eukaryota</taxon>
        <taxon>Metazoa</taxon>
        <taxon>Ecdysozoa</taxon>
        <taxon>Arthropoda</taxon>
        <taxon>Hexapoda</taxon>
        <taxon>Insecta</taxon>
        <taxon>Pterygota</taxon>
        <taxon>Neoptera</taxon>
        <taxon>Paraneoptera</taxon>
        <taxon>Hemiptera</taxon>
        <taxon>Sternorrhyncha</taxon>
        <taxon>Aphidomorpha</taxon>
        <taxon>Aphidoidea</taxon>
        <taxon>Aphididae</taxon>
        <taxon>Aphidini</taxon>
        <taxon>Aphis</taxon>
        <taxon>Aphis</taxon>
    </lineage>
</organism>
<dbReference type="EMBL" id="VYZN01000012">
    <property type="protein sequence ID" value="KAE9541585.1"/>
    <property type="molecule type" value="Genomic_DNA"/>
</dbReference>
<name>A0A6G0TZ01_APHGL</name>
<evidence type="ECO:0000313" key="1">
    <source>
        <dbReference type="EMBL" id="KAE9541585.1"/>
    </source>
</evidence>
<keyword evidence="2" id="KW-1185">Reference proteome</keyword>
<evidence type="ECO:0000313" key="2">
    <source>
        <dbReference type="Proteomes" id="UP000475862"/>
    </source>
</evidence>
<reference evidence="1 2" key="1">
    <citation type="submission" date="2019-08" db="EMBL/GenBank/DDBJ databases">
        <title>The genome of the soybean aphid Biotype 1, its phylome, world population structure and adaptation to the North American continent.</title>
        <authorList>
            <person name="Giordano R."/>
            <person name="Donthu R.K."/>
            <person name="Hernandez A.G."/>
            <person name="Wright C.L."/>
            <person name="Zimin A.V."/>
        </authorList>
    </citation>
    <scope>NUCLEOTIDE SEQUENCE [LARGE SCALE GENOMIC DNA]</scope>
    <source>
        <tissue evidence="1">Whole aphids</tissue>
    </source>
</reference>
<accession>A0A6G0TZ01</accession>
<sequence>MSKKNERFSYLSDVALIAESGILPDVKPNGFITLHSGSRIHVFLDLDIQDLHILNLQNPKFHLLDNALHYHSCRSVQQKKDDWYFVSLKFPYSAPAVGIGTPQSTLGHDGVAPDNQYSGKPFKNFRPEVAVPRRVRPGFSHFNVTFSLNGTSTASFSNRLTLRPSTLSSGSTVPFHAPVEVHKRDADPAITYPNLHWKFTKSPK</sequence>
<gene>
    <name evidence="1" type="ORF">AGLY_003576</name>
</gene>